<protein>
    <submittedName>
        <fullName evidence="1">Uncharacterized protein</fullName>
    </submittedName>
</protein>
<gene>
    <name evidence="1" type="ORF">G6R28_02475</name>
</gene>
<dbReference type="NCBIfam" id="NF003353">
    <property type="entry name" value="PRK04387.1"/>
    <property type="match status" value="1"/>
</dbReference>
<dbReference type="InterPro" id="IPR007920">
    <property type="entry name" value="UPF0223"/>
</dbReference>
<sequence>MADNYQLPIDGNWDTKDMIAVSQLVDAVLQVYENGCDKEQLLDAYHDFLQVMPAKSEQKRFDRDFEEQTGRSIYKTIQLAKQSEKKVIKGA</sequence>
<dbReference type="SUPFAM" id="SSF158504">
    <property type="entry name" value="BH2638-like"/>
    <property type="match status" value="1"/>
</dbReference>
<keyword evidence="2" id="KW-1185">Reference proteome</keyword>
<organism evidence="1 2">
    <name type="scientific">Fructobacillus papyrifericola</name>
    <dbReference type="NCBI Taxonomy" id="2713172"/>
    <lineage>
        <taxon>Bacteria</taxon>
        <taxon>Bacillati</taxon>
        <taxon>Bacillota</taxon>
        <taxon>Bacilli</taxon>
        <taxon>Lactobacillales</taxon>
        <taxon>Lactobacillaceae</taxon>
        <taxon>Fructobacillus</taxon>
    </lineage>
</organism>
<dbReference type="RefSeq" id="WP_213792646.1">
    <property type="nucleotide sequence ID" value="NZ_JAAMFJ010000001.1"/>
</dbReference>
<proteinExistence type="predicted"/>
<name>A0ABS5QT38_9LACO</name>
<dbReference type="Proteomes" id="UP000735205">
    <property type="component" value="Unassembled WGS sequence"/>
</dbReference>
<dbReference type="Pfam" id="PF05256">
    <property type="entry name" value="UPF0223"/>
    <property type="match status" value="1"/>
</dbReference>
<accession>A0ABS5QT38</accession>
<dbReference type="EMBL" id="JAAMFJ010000001">
    <property type="protein sequence ID" value="MBS9336097.1"/>
    <property type="molecule type" value="Genomic_DNA"/>
</dbReference>
<comment type="caution">
    <text evidence="1">The sequence shown here is derived from an EMBL/GenBank/DDBJ whole genome shotgun (WGS) entry which is preliminary data.</text>
</comment>
<reference evidence="1 2" key="1">
    <citation type="submission" date="2020-02" db="EMBL/GenBank/DDBJ databases">
        <title>Fructobacillus sp. isolated from paper mulberry of Taiwan.</title>
        <authorList>
            <person name="Lin S.-T."/>
        </authorList>
    </citation>
    <scope>NUCLEOTIDE SEQUENCE [LARGE SCALE GENOMIC DNA]</scope>
    <source>
        <strain evidence="1 2">M1-21</strain>
    </source>
</reference>
<dbReference type="Gene3D" id="1.10.220.80">
    <property type="entry name" value="BH2638-like"/>
    <property type="match status" value="1"/>
</dbReference>
<dbReference type="InterPro" id="IPR023324">
    <property type="entry name" value="BH2638-like_sf"/>
</dbReference>
<evidence type="ECO:0000313" key="2">
    <source>
        <dbReference type="Proteomes" id="UP000735205"/>
    </source>
</evidence>
<evidence type="ECO:0000313" key="1">
    <source>
        <dbReference type="EMBL" id="MBS9336097.1"/>
    </source>
</evidence>